<feature type="chain" id="PRO_5025708222" description="Glucanase" evidence="11">
    <location>
        <begin position="19"/>
        <end position="385"/>
    </location>
</feature>
<feature type="binding site" evidence="9">
    <location>
        <position position="73"/>
    </location>
    <ligand>
        <name>substrate</name>
    </ligand>
</feature>
<feature type="active site" description="Proton donor" evidence="8">
    <location>
        <position position="160"/>
    </location>
</feature>
<dbReference type="GO" id="GO:0004553">
    <property type="term" value="F:hydrolase activity, hydrolyzing O-glycosyl compounds"/>
    <property type="evidence" value="ECO:0007669"/>
    <property type="project" value="InterPro"/>
</dbReference>
<dbReference type="SUPFAM" id="SSF51989">
    <property type="entry name" value="Glycosyl hydrolases family 6, cellulases"/>
    <property type="match status" value="1"/>
</dbReference>
<feature type="binding site" evidence="9">
    <location>
        <position position="208"/>
    </location>
    <ligand>
        <name>substrate</name>
    </ligand>
</feature>
<dbReference type="GO" id="GO:0030245">
    <property type="term" value="P:cellulose catabolic process"/>
    <property type="evidence" value="ECO:0007669"/>
    <property type="project" value="UniProtKB-KW"/>
</dbReference>
<feature type="binding site" evidence="9">
    <location>
        <position position="337"/>
    </location>
    <ligand>
        <name>substrate</name>
    </ligand>
</feature>
<feature type="binding site" evidence="9">
    <location>
        <position position="333"/>
    </location>
    <ligand>
        <name>substrate</name>
    </ligand>
</feature>
<name>A0A6A5QVY6_AMPQU</name>
<evidence type="ECO:0000256" key="5">
    <source>
        <dbReference type="ARBA" id="ARBA00023277"/>
    </source>
</evidence>
<dbReference type="FunFam" id="3.20.20.40:FF:000001">
    <property type="entry name" value="Glucanase"/>
    <property type="match status" value="1"/>
</dbReference>
<accession>A0A6A5QVY6</accession>
<feature type="signal peptide" evidence="11">
    <location>
        <begin position="1"/>
        <end position="18"/>
    </location>
</feature>
<feature type="active site" description="Proton acceptor" evidence="8">
    <location>
        <position position="339"/>
    </location>
</feature>
<evidence type="ECO:0000256" key="6">
    <source>
        <dbReference type="ARBA" id="ARBA00023295"/>
    </source>
</evidence>
<evidence type="ECO:0000256" key="7">
    <source>
        <dbReference type="ARBA" id="ARBA00023326"/>
    </source>
</evidence>
<keyword evidence="2 11" id="KW-0378">Hydrolase</keyword>
<evidence type="ECO:0000256" key="2">
    <source>
        <dbReference type="ARBA" id="ARBA00022801"/>
    </source>
</evidence>
<dbReference type="Pfam" id="PF01341">
    <property type="entry name" value="Glyco_hydro_6"/>
    <property type="match status" value="1"/>
</dbReference>
<dbReference type="PROSITE" id="PS00655">
    <property type="entry name" value="GLYCOSYL_HYDROL_F6_1"/>
    <property type="match status" value="1"/>
</dbReference>
<feature type="active site" evidence="10">
    <location>
        <position position="113"/>
    </location>
</feature>
<dbReference type="PIRSF" id="PIRSF001100">
    <property type="entry name" value="Beta_cellobiohydrolase"/>
    <property type="match status" value="1"/>
</dbReference>
<dbReference type="AlphaFoldDB" id="A0A6A5QVY6"/>
<evidence type="ECO:0000256" key="4">
    <source>
        <dbReference type="ARBA" id="ARBA00023157"/>
    </source>
</evidence>
<keyword evidence="4" id="KW-1015">Disulfide bond</keyword>
<evidence type="ECO:0000313" key="13">
    <source>
        <dbReference type="Proteomes" id="UP000800096"/>
    </source>
</evidence>
<dbReference type="Proteomes" id="UP000800096">
    <property type="component" value="Unassembled WGS sequence"/>
</dbReference>
<dbReference type="PANTHER" id="PTHR34876">
    <property type="match status" value="1"/>
</dbReference>
<gene>
    <name evidence="12" type="ORF">BDU57DRAFT_586567</name>
</gene>
<keyword evidence="3 11" id="KW-0136">Cellulose degradation</keyword>
<evidence type="ECO:0000256" key="3">
    <source>
        <dbReference type="ARBA" id="ARBA00023001"/>
    </source>
</evidence>
<protein>
    <recommendedName>
        <fullName evidence="11">Glucanase</fullName>
        <ecNumber evidence="11">3.2.1.-</ecNumber>
    </recommendedName>
</protein>
<feature type="binding site" evidence="9">
    <location>
        <position position="244"/>
    </location>
    <ligand>
        <name>substrate</name>
    </ligand>
</feature>
<dbReference type="PRINTS" id="PR00733">
    <property type="entry name" value="GLHYDRLASE6"/>
</dbReference>
<keyword evidence="5 11" id="KW-0119">Carbohydrate metabolism</keyword>
<proteinExistence type="inferred from homology"/>
<organism evidence="12 13">
    <name type="scientific">Ampelomyces quisqualis</name>
    <name type="common">Powdery mildew agent</name>
    <dbReference type="NCBI Taxonomy" id="50730"/>
    <lineage>
        <taxon>Eukaryota</taxon>
        <taxon>Fungi</taxon>
        <taxon>Dikarya</taxon>
        <taxon>Ascomycota</taxon>
        <taxon>Pezizomycotina</taxon>
        <taxon>Dothideomycetes</taxon>
        <taxon>Pleosporomycetidae</taxon>
        <taxon>Pleosporales</taxon>
        <taxon>Pleosporineae</taxon>
        <taxon>Phaeosphaeriaceae</taxon>
        <taxon>Ampelomyces</taxon>
    </lineage>
</organism>
<keyword evidence="1 11" id="KW-0732">Signal</keyword>
<dbReference type="PANTHER" id="PTHR34876:SF4">
    <property type="entry name" value="1,4-BETA-D-GLUCAN CELLOBIOHYDROLASE C-RELATED"/>
    <property type="match status" value="1"/>
</dbReference>
<comment type="similarity">
    <text evidence="11">Belongs to the glycosyl hydrolase family 6.</text>
</comment>
<sequence>MLPNILLTAAIAAGLTSAMPQATTAATGNPFAGKDWYANPYYSSEIHTLAIPSLPASLKPAASAVAKVGSFVWMDTRAKIPLLETYLADIKSKNAAGSKLMATFVVYDLPDRDCAALASNGELAIDKDGANIYKTEYIDKIAAIIKKYPNIKVNLAMEPDSLANMITNMGVAKCARAAPYYEELTVYALKTLNLPNVDMYLDGGHAGWLGWDANIGPAAKLYSKVYKAAGSPRGVRGIVTNVSNYNPYRISTCSSITQGNKNCDEERFINSFAPLLRAEGFPAHFIVDVGRSGKQPTGQQAWGDWCNVSGAGFGLRPTTNTGNDLVDALVWVKPGGESDGTSDQSAVRYDGFCGKPSAFKPAPEAGTWFQAYFEMLLKNANPALV</sequence>
<evidence type="ECO:0000256" key="11">
    <source>
        <dbReference type="RuleBase" id="RU361186"/>
    </source>
</evidence>
<keyword evidence="6 11" id="KW-0326">Glycosidase</keyword>
<dbReference type="InterPro" id="IPR016288">
    <property type="entry name" value="Beta_cellobiohydrolase"/>
</dbReference>
<evidence type="ECO:0000256" key="9">
    <source>
        <dbReference type="PIRSR" id="PIRSR001100-2"/>
    </source>
</evidence>
<dbReference type="EC" id="3.2.1.-" evidence="11"/>
<feature type="binding site" evidence="9">
    <location>
        <position position="205"/>
    </location>
    <ligand>
        <name>substrate</name>
    </ligand>
</feature>
<evidence type="ECO:0000256" key="1">
    <source>
        <dbReference type="ARBA" id="ARBA00022729"/>
    </source>
</evidence>
<keyword evidence="7 11" id="KW-0624">Polysaccharide degradation</keyword>
<reference evidence="12" key="1">
    <citation type="journal article" date="2020" name="Stud. Mycol.">
        <title>101 Dothideomycetes genomes: a test case for predicting lifestyles and emergence of pathogens.</title>
        <authorList>
            <person name="Haridas S."/>
            <person name="Albert R."/>
            <person name="Binder M."/>
            <person name="Bloem J."/>
            <person name="Labutti K."/>
            <person name="Salamov A."/>
            <person name="Andreopoulos B."/>
            <person name="Baker S."/>
            <person name="Barry K."/>
            <person name="Bills G."/>
            <person name="Bluhm B."/>
            <person name="Cannon C."/>
            <person name="Castanera R."/>
            <person name="Culley D."/>
            <person name="Daum C."/>
            <person name="Ezra D."/>
            <person name="Gonzalez J."/>
            <person name="Henrissat B."/>
            <person name="Kuo A."/>
            <person name="Liang C."/>
            <person name="Lipzen A."/>
            <person name="Lutzoni F."/>
            <person name="Magnuson J."/>
            <person name="Mondo S."/>
            <person name="Nolan M."/>
            <person name="Ohm R."/>
            <person name="Pangilinan J."/>
            <person name="Park H.-J."/>
            <person name="Ramirez L."/>
            <person name="Alfaro M."/>
            <person name="Sun H."/>
            <person name="Tritt A."/>
            <person name="Yoshinaga Y."/>
            <person name="Zwiers L.-H."/>
            <person name="Turgeon B."/>
            <person name="Goodwin S."/>
            <person name="Spatafora J."/>
            <person name="Crous P."/>
            <person name="Grigoriev I."/>
        </authorList>
    </citation>
    <scope>NUCLEOTIDE SEQUENCE</scope>
    <source>
        <strain evidence="12">HMLAC05119</strain>
    </source>
</reference>
<dbReference type="OrthoDB" id="64893at2759"/>
<dbReference type="Gene3D" id="3.20.20.40">
    <property type="entry name" value="1, 4-beta cellobiohydrolase"/>
    <property type="match status" value="1"/>
</dbReference>
<dbReference type="EMBL" id="ML979134">
    <property type="protein sequence ID" value="KAF1918027.1"/>
    <property type="molecule type" value="Genomic_DNA"/>
</dbReference>
<evidence type="ECO:0000313" key="12">
    <source>
        <dbReference type="EMBL" id="KAF1918027.1"/>
    </source>
</evidence>
<dbReference type="InterPro" id="IPR036434">
    <property type="entry name" value="Beta_cellobiohydrolase_sf"/>
</dbReference>
<feature type="binding site" evidence="9">
    <location>
        <position position="305"/>
    </location>
    <ligand>
        <name>substrate</name>
    </ligand>
</feature>
<dbReference type="InterPro" id="IPR001524">
    <property type="entry name" value="Glyco_hydro_6_CS"/>
</dbReference>
<feature type="binding site" evidence="9">
    <location>
        <position position="75"/>
    </location>
    <ligand>
        <name>substrate</name>
    </ligand>
</feature>
<keyword evidence="13" id="KW-1185">Reference proteome</keyword>
<evidence type="ECO:0000256" key="8">
    <source>
        <dbReference type="PIRSR" id="PIRSR001100-1"/>
    </source>
</evidence>
<evidence type="ECO:0000256" key="10">
    <source>
        <dbReference type="PROSITE-ProRule" id="PRU10056"/>
    </source>
</evidence>